<evidence type="ECO:0000313" key="11">
    <source>
        <dbReference type="EMBL" id="EDQ90764.1"/>
    </source>
</evidence>
<evidence type="ECO:0000256" key="8">
    <source>
        <dbReference type="ARBA" id="ARBA00023002"/>
    </source>
</evidence>
<name>A9UUQ7_MONBE</name>
<gene>
    <name evidence="11" type="ORF">MONBRDRAFT_23751</name>
</gene>
<dbReference type="RefSeq" id="XP_001744061.1">
    <property type="nucleotide sequence ID" value="XM_001744009.1"/>
</dbReference>
<sequence length="453" mass="50248">MVVVPCVVRQAARVGVRPGRRALAAVAVPPWPQRYQRQEDLPLAARLTRARADPDGHVHVGWADGTEHKLHRKWLRDVDPALTNPTSLQREATPEQLAAAHVADAWVDDQGALHVTFQESDGPSRVVLDQAWLALHTRGQRATATNPAPAWRPTPAPLSLAEIETLLPTHLPSPGDFAPRRIPRSQLLEDPLPALTAVQEDGMVIITDMPTCDLRDPDTSTQQPLIEATALAMRQFGQLQRTFYSDGLWDTAPKDAADVNDTAYTNLGLPLHTDATYMREPPGLQLFCCTAQSSDGGASLFGHVNLVLKALYEQEPDLLTYCFNTPWAFQALETNVHYHAMGPIFGAEAPQDVVMRFNPTDRAAMPQLTFDELEAYYHCLERLTALLASPKCLYHSERLAVGEMAVINNHKVLHGREAFVGHRNLVGCYVTMDEFQSRLRLAGPDQHDPRRHA</sequence>
<keyword evidence="8" id="KW-0560">Oxidoreductase</keyword>
<dbReference type="InterPro" id="IPR003819">
    <property type="entry name" value="TauD/TfdA-like"/>
</dbReference>
<comment type="pathway">
    <text evidence="3">Amine and polyamine biosynthesis; carnitine biosynthesis.</text>
</comment>
<dbReference type="PANTHER" id="PTHR10696:SF51">
    <property type="entry name" value="TRIMETHYLLYSINE DIOXYGENASE, MITOCHONDRIAL"/>
    <property type="match status" value="1"/>
</dbReference>
<dbReference type="GO" id="GO:0045329">
    <property type="term" value="P:carnitine biosynthetic process"/>
    <property type="evidence" value="ECO:0000318"/>
    <property type="project" value="GO_Central"/>
</dbReference>
<keyword evidence="9" id="KW-0408">Iron</keyword>
<evidence type="ECO:0000256" key="6">
    <source>
        <dbReference type="ARBA" id="ARBA00022873"/>
    </source>
</evidence>
<reference evidence="11 12" key="1">
    <citation type="journal article" date="2008" name="Nature">
        <title>The genome of the choanoflagellate Monosiga brevicollis and the origin of metazoans.</title>
        <authorList>
            <consortium name="JGI Sequencing"/>
            <person name="King N."/>
            <person name="Westbrook M.J."/>
            <person name="Young S.L."/>
            <person name="Kuo A."/>
            <person name="Abedin M."/>
            <person name="Chapman J."/>
            <person name="Fairclough S."/>
            <person name="Hellsten U."/>
            <person name="Isogai Y."/>
            <person name="Letunic I."/>
            <person name="Marr M."/>
            <person name="Pincus D."/>
            <person name="Putnam N."/>
            <person name="Rokas A."/>
            <person name="Wright K.J."/>
            <person name="Zuzow R."/>
            <person name="Dirks W."/>
            <person name="Good M."/>
            <person name="Goodstein D."/>
            <person name="Lemons D."/>
            <person name="Li W."/>
            <person name="Lyons J.B."/>
            <person name="Morris A."/>
            <person name="Nichols S."/>
            <person name="Richter D.J."/>
            <person name="Salamov A."/>
            <person name="Bork P."/>
            <person name="Lim W.A."/>
            <person name="Manning G."/>
            <person name="Miller W.T."/>
            <person name="McGinnis W."/>
            <person name="Shapiro H."/>
            <person name="Tjian R."/>
            <person name="Grigoriev I.V."/>
            <person name="Rokhsar D."/>
        </authorList>
    </citation>
    <scope>NUCLEOTIDE SEQUENCE [LARGE SCALE GENOMIC DNA]</scope>
    <source>
        <strain evidence="12">MX1 / ATCC 50154</strain>
    </source>
</reference>
<feature type="domain" description="TauD/TfdA-like" evidence="10">
    <location>
        <begin position="193"/>
        <end position="429"/>
    </location>
</feature>
<proteinExistence type="inferred from homology"/>
<dbReference type="GeneID" id="5889517"/>
<evidence type="ECO:0000259" key="10">
    <source>
        <dbReference type="Pfam" id="PF02668"/>
    </source>
</evidence>
<keyword evidence="12" id="KW-1185">Reference proteome</keyword>
<evidence type="ECO:0000256" key="5">
    <source>
        <dbReference type="ARBA" id="ARBA00022723"/>
    </source>
</evidence>
<keyword evidence="5" id="KW-0479">Metal-binding</keyword>
<evidence type="ECO:0000256" key="4">
    <source>
        <dbReference type="ARBA" id="ARBA00008654"/>
    </source>
</evidence>
<evidence type="ECO:0000256" key="7">
    <source>
        <dbReference type="ARBA" id="ARBA00022964"/>
    </source>
</evidence>
<keyword evidence="6" id="KW-0124">Carnitine biosynthesis</keyword>
<dbReference type="GO" id="GO:0005739">
    <property type="term" value="C:mitochondrion"/>
    <property type="evidence" value="ECO:0000318"/>
    <property type="project" value="GO_Central"/>
</dbReference>
<comment type="similarity">
    <text evidence="4">Belongs to the gamma-BBH/TMLD family.</text>
</comment>
<evidence type="ECO:0000256" key="9">
    <source>
        <dbReference type="ARBA" id="ARBA00023004"/>
    </source>
</evidence>
<dbReference type="Gene3D" id="3.30.2020.30">
    <property type="match status" value="1"/>
</dbReference>
<dbReference type="Gene3D" id="3.60.130.10">
    <property type="entry name" value="Clavaminate synthase-like"/>
    <property type="match status" value="1"/>
</dbReference>
<dbReference type="EMBL" id="CH991546">
    <property type="protein sequence ID" value="EDQ90764.1"/>
    <property type="molecule type" value="Genomic_DNA"/>
</dbReference>
<organism evidence="11 12">
    <name type="scientific">Monosiga brevicollis</name>
    <name type="common">Choanoflagellate</name>
    <dbReference type="NCBI Taxonomy" id="81824"/>
    <lineage>
        <taxon>Eukaryota</taxon>
        <taxon>Choanoflagellata</taxon>
        <taxon>Craspedida</taxon>
        <taxon>Salpingoecidae</taxon>
        <taxon>Monosiga</taxon>
    </lineage>
</organism>
<evidence type="ECO:0000256" key="2">
    <source>
        <dbReference type="ARBA" id="ARBA00001961"/>
    </source>
</evidence>
<dbReference type="eggNOG" id="KOG3889">
    <property type="taxonomic scope" value="Eukaryota"/>
</dbReference>
<dbReference type="Pfam" id="PF02668">
    <property type="entry name" value="TauD"/>
    <property type="match status" value="1"/>
</dbReference>
<comment type="cofactor">
    <cofactor evidence="2">
        <name>L-ascorbate</name>
        <dbReference type="ChEBI" id="CHEBI:38290"/>
    </cofactor>
</comment>
<dbReference type="Proteomes" id="UP000001357">
    <property type="component" value="Unassembled WGS sequence"/>
</dbReference>
<dbReference type="STRING" id="81824.A9UUQ7"/>
<keyword evidence="7" id="KW-0223">Dioxygenase</keyword>
<dbReference type="SUPFAM" id="SSF51197">
    <property type="entry name" value="Clavaminate synthase-like"/>
    <property type="match status" value="1"/>
</dbReference>
<dbReference type="GO" id="GO:0046872">
    <property type="term" value="F:metal ion binding"/>
    <property type="evidence" value="ECO:0007669"/>
    <property type="project" value="UniProtKB-KW"/>
</dbReference>
<accession>A9UUQ7</accession>
<dbReference type="InterPro" id="IPR038492">
    <property type="entry name" value="GBBH-like_N_sf"/>
</dbReference>
<evidence type="ECO:0000256" key="1">
    <source>
        <dbReference type="ARBA" id="ARBA00001954"/>
    </source>
</evidence>
<dbReference type="GO" id="GO:0051213">
    <property type="term" value="F:dioxygenase activity"/>
    <property type="evidence" value="ECO:0007669"/>
    <property type="project" value="UniProtKB-KW"/>
</dbReference>
<evidence type="ECO:0000256" key="3">
    <source>
        <dbReference type="ARBA" id="ARBA00005022"/>
    </source>
</evidence>
<dbReference type="InterPro" id="IPR042098">
    <property type="entry name" value="TauD-like_sf"/>
</dbReference>
<dbReference type="AlphaFoldDB" id="A9UUQ7"/>
<dbReference type="InterPro" id="IPR050411">
    <property type="entry name" value="AlphaKG_dependent_hydroxylases"/>
</dbReference>
<dbReference type="KEGG" id="mbr:MONBRDRAFT_23751"/>
<comment type="cofactor">
    <cofactor evidence="1">
        <name>Fe(2+)</name>
        <dbReference type="ChEBI" id="CHEBI:29033"/>
    </cofactor>
</comment>
<evidence type="ECO:0000313" key="12">
    <source>
        <dbReference type="Proteomes" id="UP000001357"/>
    </source>
</evidence>
<dbReference type="InParanoid" id="A9UUQ7"/>
<protein>
    <recommendedName>
        <fullName evidence="10">TauD/TfdA-like domain-containing protein</fullName>
    </recommendedName>
</protein>
<dbReference type="PANTHER" id="PTHR10696">
    <property type="entry name" value="GAMMA-BUTYROBETAINE HYDROXYLASE-RELATED"/>
    <property type="match status" value="1"/>
</dbReference>